<accession>A0A8S0RRU2</accession>
<dbReference type="PANTHER" id="PTHR47319:SF5">
    <property type="entry name" value="CALCIUM-BINDING EF-HAND PROTEIN"/>
    <property type="match status" value="1"/>
</dbReference>
<dbReference type="InterPro" id="IPR011992">
    <property type="entry name" value="EF-hand-dom_pair"/>
</dbReference>
<reference evidence="3 4" key="1">
    <citation type="submission" date="2019-12" db="EMBL/GenBank/DDBJ databases">
        <authorList>
            <person name="Alioto T."/>
            <person name="Alioto T."/>
            <person name="Gomez Garrido J."/>
        </authorList>
    </citation>
    <scope>NUCLEOTIDE SEQUENCE [LARGE SCALE GENOMIC DNA]</scope>
</reference>
<comment type="caution">
    <text evidence="3">The sequence shown here is derived from an EMBL/GenBank/DDBJ whole genome shotgun (WGS) entry which is preliminary data.</text>
</comment>
<dbReference type="EMBL" id="CACTIH010003699">
    <property type="protein sequence ID" value="CAA2982553.1"/>
    <property type="molecule type" value="Genomic_DNA"/>
</dbReference>
<dbReference type="SUPFAM" id="SSF47473">
    <property type="entry name" value="EF-hand"/>
    <property type="match status" value="1"/>
</dbReference>
<keyword evidence="1" id="KW-0106">Calcium</keyword>
<evidence type="ECO:0000256" key="1">
    <source>
        <dbReference type="ARBA" id="ARBA00022837"/>
    </source>
</evidence>
<feature type="domain" description="EF-hand" evidence="2">
    <location>
        <begin position="61"/>
        <end position="96"/>
    </location>
</feature>
<dbReference type="PROSITE" id="PS50222">
    <property type="entry name" value="EF_HAND_2"/>
    <property type="match status" value="1"/>
</dbReference>
<sequence>MATGSEIVFEDFFPSMVEKLGAEGFLNELCNGFRLLMDSEKGVVTLDSLKKNCAVLGLHGMNDSDLICMLNEGDLDGDGCLNQKEFCVLMFRLSPDLMKRSRMLFKVFL</sequence>
<dbReference type="Gramene" id="OE9A058216T1">
    <property type="protein sequence ID" value="OE9A058216C1"/>
    <property type="gene ID" value="OE9A058216"/>
</dbReference>
<dbReference type="InterPro" id="IPR018247">
    <property type="entry name" value="EF_Hand_1_Ca_BS"/>
</dbReference>
<evidence type="ECO:0000313" key="3">
    <source>
        <dbReference type="EMBL" id="CAA2982553.1"/>
    </source>
</evidence>
<dbReference type="Gene3D" id="1.10.238.10">
    <property type="entry name" value="EF-hand"/>
    <property type="match status" value="1"/>
</dbReference>
<keyword evidence="4" id="KW-1185">Reference proteome</keyword>
<dbReference type="Proteomes" id="UP000594638">
    <property type="component" value="Unassembled WGS sequence"/>
</dbReference>
<dbReference type="Pfam" id="PF13833">
    <property type="entry name" value="EF-hand_8"/>
    <property type="match status" value="1"/>
</dbReference>
<proteinExistence type="predicted"/>
<dbReference type="PANTHER" id="PTHR47319">
    <property type="entry name" value="CALCIUM-BINDING PROTEIN KIC"/>
    <property type="match status" value="1"/>
</dbReference>
<organism evidence="3 4">
    <name type="scientific">Olea europaea subsp. europaea</name>
    <dbReference type="NCBI Taxonomy" id="158383"/>
    <lineage>
        <taxon>Eukaryota</taxon>
        <taxon>Viridiplantae</taxon>
        <taxon>Streptophyta</taxon>
        <taxon>Embryophyta</taxon>
        <taxon>Tracheophyta</taxon>
        <taxon>Spermatophyta</taxon>
        <taxon>Magnoliopsida</taxon>
        <taxon>eudicotyledons</taxon>
        <taxon>Gunneridae</taxon>
        <taxon>Pentapetalae</taxon>
        <taxon>asterids</taxon>
        <taxon>lamiids</taxon>
        <taxon>Lamiales</taxon>
        <taxon>Oleaceae</taxon>
        <taxon>Oleeae</taxon>
        <taxon>Olea</taxon>
    </lineage>
</organism>
<protein>
    <submittedName>
        <fullName evidence="3">Calcium-binding PBP1-like</fullName>
    </submittedName>
</protein>
<evidence type="ECO:0000313" key="4">
    <source>
        <dbReference type="Proteomes" id="UP000594638"/>
    </source>
</evidence>
<dbReference type="AlphaFoldDB" id="A0A8S0RRU2"/>
<evidence type="ECO:0000259" key="2">
    <source>
        <dbReference type="PROSITE" id="PS50222"/>
    </source>
</evidence>
<gene>
    <name evidence="3" type="ORF">OLEA9_A058216</name>
</gene>
<dbReference type="InterPro" id="IPR044205">
    <property type="entry name" value="KIC/PBP1/KRP1"/>
</dbReference>
<dbReference type="OrthoDB" id="343296at2759"/>
<dbReference type="PROSITE" id="PS00018">
    <property type="entry name" value="EF_HAND_1"/>
    <property type="match status" value="1"/>
</dbReference>
<name>A0A8S0RRU2_OLEEU</name>
<dbReference type="InterPro" id="IPR002048">
    <property type="entry name" value="EF_hand_dom"/>
</dbReference>
<dbReference type="GO" id="GO:0005509">
    <property type="term" value="F:calcium ion binding"/>
    <property type="evidence" value="ECO:0007669"/>
    <property type="project" value="InterPro"/>
</dbReference>